<dbReference type="Proteomes" id="UP000238523">
    <property type="component" value="Chromosome"/>
</dbReference>
<gene>
    <name evidence="1" type="ORF">CUJ84_Chr001738</name>
</gene>
<organism evidence="1 2">
    <name type="scientific">Rhizobium leguminosarum</name>
    <dbReference type="NCBI Taxonomy" id="384"/>
    <lineage>
        <taxon>Bacteria</taxon>
        <taxon>Pseudomonadati</taxon>
        <taxon>Pseudomonadota</taxon>
        <taxon>Alphaproteobacteria</taxon>
        <taxon>Hyphomicrobiales</taxon>
        <taxon>Rhizobiaceae</taxon>
        <taxon>Rhizobium/Agrobacterium group</taxon>
        <taxon>Rhizobium</taxon>
    </lineage>
</organism>
<evidence type="ECO:0000313" key="1">
    <source>
        <dbReference type="EMBL" id="AUW42119.1"/>
    </source>
</evidence>
<accession>A0A2K9Z1J2</accession>
<protein>
    <submittedName>
        <fullName evidence="1">Uncharacterized protein</fullName>
    </submittedName>
</protein>
<dbReference type="AlphaFoldDB" id="A0A2K9Z1J2"/>
<dbReference type="EMBL" id="CP025012">
    <property type="protein sequence ID" value="AUW42119.1"/>
    <property type="molecule type" value="Genomic_DNA"/>
</dbReference>
<evidence type="ECO:0000313" key="2">
    <source>
        <dbReference type="Proteomes" id="UP000238523"/>
    </source>
</evidence>
<reference evidence="1 2" key="1">
    <citation type="submission" date="2017-11" db="EMBL/GenBank/DDBJ databases">
        <title>Complete genome of Rhizobium leguminosarum Norway, an ineffective micro-symbiont.</title>
        <authorList>
            <person name="Hoffrichter A."/>
            <person name="Liang J."/>
            <person name="Brachmann A."/>
            <person name="Marin M."/>
        </authorList>
    </citation>
    <scope>NUCLEOTIDE SEQUENCE [LARGE SCALE GENOMIC DNA]</scope>
    <source>
        <strain evidence="1 2">Norway</strain>
    </source>
</reference>
<name>A0A2K9Z1J2_RHILE</name>
<proteinExistence type="predicted"/>
<sequence>MQIKGVCHAIVQYDARQLGGEYFLSGLIKRKTCNRLGHHVQTKENARCGYSGRFDREQSCLGGAAIALN</sequence>